<sequence length="335" mass="39089">MSLSKNSSESEETEIARVRFFYELIKHKNYGLSNVLDHREIFSWPQILILYVRSMERVIFSCTKYLQLGLYEKTPKSLEMDSECFVERCKKCQLKEKSRSSLPSKMEKEGESIVAHCKRCKHFEKAPYSSPTKIENDGESIAECCKKCERFEKAPFSFSLSHGRVAMRCLKCKAESVVVRCLKCKHFERDPNSYPTRIEKHATLATALEMIRKYDSKMKPDPLSSMKERRKYAETLEARLTHELVFDVVKVAESDLKHYEFGQDICTAEIRKDANIVELNQAISEVLNLLHVKTLKEAPNAFVTEKDRDKINEEFRNFPILKFEKKLFQVDNIPI</sequence>
<protein>
    <submittedName>
        <fullName evidence="1">Uncharacterized protein</fullName>
    </submittedName>
</protein>
<gene>
    <name evidence="1" type="ORF">CASFOL_012858</name>
</gene>
<name>A0ABD3DI98_9LAMI</name>
<evidence type="ECO:0000313" key="2">
    <source>
        <dbReference type="Proteomes" id="UP001632038"/>
    </source>
</evidence>
<keyword evidence="2" id="KW-1185">Reference proteome</keyword>
<dbReference type="AlphaFoldDB" id="A0ABD3DI98"/>
<reference evidence="2" key="1">
    <citation type="journal article" date="2024" name="IScience">
        <title>Strigolactones Initiate the Formation of Haustorium-like Structures in Castilleja.</title>
        <authorList>
            <person name="Buerger M."/>
            <person name="Peterson D."/>
            <person name="Chory J."/>
        </authorList>
    </citation>
    <scope>NUCLEOTIDE SEQUENCE [LARGE SCALE GENOMIC DNA]</scope>
</reference>
<dbReference type="EMBL" id="JAVIJP010000016">
    <property type="protein sequence ID" value="KAL3642043.1"/>
    <property type="molecule type" value="Genomic_DNA"/>
</dbReference>
<evidence type="ECO:0000313" key="1">
    <source>
        <dbReference type="EMBL" id="KAL3642043.1"/>
    </source>
</evidence>
<accession>A0ABD3DI98</accession>
<comment type="caution">
    <text evidence="1">The sequence shown here is derived from an EMBL/GenBank/DDBJ whole genome shotgun (WGS) entry which is preliminary data.</text>
</comment>
<organism evidence="1 2">
    <name type="scientific">Castilleja foliolosa</name>
    <dbReference type="NCBI Taxonomy" id="1961234"/>
    <lineage>
        <taxon>Eukaryota</taxon>
        <taxon>Viridiplantae</taxon>
        <taxon>Streptophyta</taxon>
        <taxon>Embryophyta</taxon>
        <taxon>Tracheophyta</taxon>
        <taxon>Spermatophyta</taxon>
        <taxon>Magnoliopsida</taxon>
        <taxon>eudicotyledons</taxon>
        <taxon>Gunneridae</taxon>
        <taxon>Pentapetalae</taxon>
        <taxon>asterids</taxon>
        <taxon>lamiids</taxon>
        <taxon>Lamiales</taxon>
        <taxon>Orobanchaceae</taxon>
        <taxon>Pedicularideae</taxon>
        <taxon>Castillejinae</taxon>
        <taxon>Castilleja</taxon>
    </lineage>
</organism>
<proteinExistence type="predicted"/>
<dbReference type="Proteomes" id="UP001632038">
    <property type="component" value="Unassembled WGS sequence"/>
</dbReference>